<reference evidence="5" key="1">
    <citation type="submission" date="2022-10" db="EMBL/GenBank/DDBJ databases">
        <authorList>
            <person name="Aires J."/>
            <person name="Mesa V."/>
        </authorList>
    </citation>
    <scope>NUCLEOTIDE SEQUENCE</scope>
    <source>
        <strain evidence="5">Clostridium neonatale JD116</strain>
    </source>
</reference>
<dbReference type="InterPro" id="IPR035326">
    <property type="entry name" value="Beta_sandwich_Seath"/>
</dbReference>
<evidence type="ECO:0000313" key="5">
    <source>
        <dbReference type="EMBL" id="CAI3539609.1"/>
    </source>
</evidence>
<dbReference type="InterPro" id="IPR020287">
    <property type="entry name" value="Tail_sheath_C"/>
</dbReference>
<dbReference type="Gene3D" id="3.30.1370.220">
    <property type="match status" value="1"/>
</dbReference>
<dbReference type="Pfam" id="PF17481">
    <property type="entry name" value="Phage_sheath_domII"/>
    <property type="match status" value="1"/>
</dbReference>
<feature type="domain" description="Tail sheath protein subtilisin-like" evidence="2">
    <location>
        <begin position="205"/>
        <end position="361"/>
    </location>
</feature>
<proteinExistence type="inferred from homology"/>
<feature type="domain" description="Phage tail sheath protein-like beta-sandwich" evidence="3">
    <location>
        <begin position="94"/>
        <end position="200"/>
    </location>
</feature>
<accession>A0AAD1YBE1</accession>
<evidence type="ECO:0000256" key="1">
    <source>
        <dbReference type="ARBA" id="ARBA00008005"/>
    </source>
</evidence>
<evidence type="ECO:0000259" key="3">
    <source>
        <dbReference type="Pfam" id="PF17481"/>
    </source>
</evidence>
<gene>
    <name evidence="5" type="ORF">CNEO2_100108</name>
</gene>
<sequence>MARGTWDETNIPIIPGFYNRMKQKAQDAAMSSQGVLAMPVRSNWGESGKVVEVTSIRELKKAFGESMDFTAYKLGRLALLGSPKKLLLYRVVDENAKAGTVSLNNTTDTAAVTLTTLYETSRKFKITVAENILDSSKIDITLYEDITQLATIEGISNDIDEVITKINNSDFIEYITASKVDGATGTLATISATAFTGGNDGSTACTSADYLKAMAAFESYDIDGFVFDGVSDKSLLDSAISWKDKCAEFGLDILIFGSTNADSLVSANVVSKEFNDHSMHNGFAKTLEYDGIQYTISEAMVWFAAHALGQKLTESMCNEETIFTDVQPRLSRTQLESALDAGTIVFTVTQGKVVVLDDVNTYKAYSSEAEKILGNLRAVRFINIVNKNTSLKGESKYIGKISNDDTGHAIILSGIKNFFDEWVAMGIISSNYTVETDIDLQGAAEPDQFFWKWGAYYIEVAKRIFGTGNLQYAE</sequence>
<dbReference type="AlphaFoldDB" id="A0AAD1YBE1"/>
<dbReference type="InterPro" id="IPR035089">
    <property type="entry name" value="Phage_sheath_subtilisin"/>
</dbReference>
<dbReference type="Gene3D" id="3.30.1490.450">
    <property type="match status" value="1"/>
</dbReference>
<organism evidence="5 6">
    <name type="scientific">Clostridium neonatale</name>
    <dbReference type="NCBI Taxonomy" id="137838"/>
    <lineage>
        <taxon>Bacteria</taxon>
        <taxon>Bacillati</taxon>
        <taxon>Bacillota</taxon>
        <taxon>Clostridia</taxon>
        <taxon>Eubacteriales</taxon>
        <taxon>Clostridiaceae</taxon>
        <taxon>Clostridium</taxon>
    </lineage>
</organism>
<name>A0AAD1YBE1_9CLOT</name>
<evidence type="ECO:0000259" key="2">
    <source>
        <dbReference type="Pfam" id="PF04984"/>
    </source>
</evidence>
<dbReference type="RefSeq" id="WP_317049804.1">
    <property type="nucleotide sequence ID" value="NZ_CAMRXC010000251.1"/>
</dbReference>
<comment type="similarity">
    <text evidence="1">Belongs to the myoviridae tail sheath protein family.</text>
</comment>
<dbReference type="EMBL" id="CAMTCP010000011">
    <property type="protein sequence ID" value="CAI3539609.1"/>
    <property type="molecule type" value="Genomic_DNA"/>
</dbReference>
<evidence type="ECO:0000259" key="4">
    <source>
        <dbReference type="Pfam" id="PF17482"/>
    </source>
</evidence>
<protein>
    <submittedName>
        <fullName evidence="5">Phage tail sheath protein</fullName>
    </submittedName>
</protein>
<dbReference type="Proteomes" id="UP001189143">
    <property type="component" value="Unassembled WGS sequence"/>
</dbReference>
<dbReference type="Pfam" id="PF17482">
    <property type="entry name" value="Phage_sheath_1C"/>
    <property type="match status" value="1"/>
</dbReference>
<dbReference type="Pfam" id="PF04984">
    <property type="entry name" value="Phage_sheath_1"/>
    <property type="match status" value="1"/>
</dbReference>
<dbReference type="Gene3D" id="3.40.50.11790">
    <property type="match status" value="1"/>
</dbReference>
<dbReference type="Gene3D" id="3.30.360.90">
    <property type="match status" value="1"/>
</dbReference>
<comment type="caution">
    <text evidence="5">The sequence shown here is derived from an EMBL/GenBank/DDBJ whole genome shotgun (WGS) entry which is preliminary data.</text>
</comment>
<evidence type="ECO:0000313" key="6">
    <source>
        <dbReference type="Proteomes" id="UP001189143"/>
    </source>
</evidence>
<feature type="domain" description="Tail sheath protein C-terminal" evidence="4">
    <location>
        <begin position="373"/>
        <end position="470"/>
    </location>
</feature>